<dbReference type="PRINTS" id="PR00154">
    <property type="entry name" value="AMPBINDING"/>
</dbReference>
<comment type="caution">
    <text evidence="2">The sequence shown here is derived from an EMBL/GenBank/DDBJ whole genome shotgun (WGS) entry which is preliminary data.</text>
</comment>
<dbReference type="PROSITE" id="PS00455">
    <property type="entry name" value="AMP_BINDING"/>
    <property type="match status" value="1"/>
</dbReference>
<dbReference type="InterPro" id="IPR036736">
    <property type="entry name" value="ACP-like_sf"/>
</dbReference>
<dbReference type="SUPFAM" id="SSF47336">
    <property type="entry name" value="ACP-like"/>
    <property type="match status" value="1"/>
</dbReference>
<dbReference type="Pfam" id="PF00501">
    <property type="entry name" value="AMP-binding"/>
    <property type="match status" value="1"/>
</dbReference>
<dbReference type="Gene3D" id="3.30.300.30">
    <property type="match status" value="1"/>
</dbReference>
<dbReference type="InterPro" id="IPR020845">
    <property type="entry name" value="AMP-binding_CS"/>
</dbReference>
<dbReference type="GO" id="GO:0044550">
    <property type="term" value="P:secondary metabolite biosynthetic process"/>
    <property type="evidence" value="ECO:0007669"/>
    <property type="project" value="TreeGrafter"/>
</dbReference>
<reference evidence="2 3" key="1">
    <citation type="submission" date="2016-08" db="EMBL/GenBank/DDBJ databases">
        <title>A new outlook on sporulation: Clostridium algidixylanolyticum.</title>
        <authorList>
            <person name="Poppleton D.I."/>
            <person name="Gribaldo S."/>
        </authorList>
    </citation>
    <scope>NUCLEOTIDE SEQUENCE [LARGE SCALE GENOMIC DNA]</scope>
    <source>
        <strain evidence="2 3">SPL73</strain>
    </source>
</reference>
<dbReference type="Gene3D" id="3.40.50.12780">
    <property type="entry name" value="N-terminal domain of ligase-like"/>
    <property type="match status" value="1"/>
</dbReference>
<dbReference type="EMBL" id="MCIA01000021">
    <property type="protein sequence ID" value="RKD31346.1"/>
    <property type="molecule type" value="Genomic_DNA"/>
</dbReference>
<accession>A0A419T1L6</accession>
<dbReference type="Pfam" id="PF13193">
    <property type="entry name" value="AMP-binding_C"/>
    <property type="match status" value="1"/>
</dbReference>
<dbReference type="GO" id="GO:0005829">
    <property type="term" value="C:cytosol"/>
    <property type="evidence" value="ECO:0007669"/>
    <property type="project" value="TreeGrafter"/>
</dbReference>
<feature type="domain" description="Carrier" evidence="1">
    <location>
        <begin position="513"/>
        <end position="588"/>
    </location>
</feature>
<dbReference type="OrthoDB" id="9778383at2"/>
<dbReference type="Gene3D" id="1.10.1200.10">
    <property type="entry name" value="ACP-like"/>
    <property type="match status" value="1"/>
</dbReference>
<dbReference type="PANTHER" id="PTHR45527">
    <property type="entry name" value="NONRIBOSOMAL PEPTIDE SYNTHETASE"/>
    <property type="match status" value="1"/>
</dbReference>
<gene>
    <name evidence="2" type="ORF">BET01_20735</name>
</gene>
<keyword evidence="3" id="KW-1185">Reference proteome</keyword>
<dbReference type="GO" id="GO:0043041">
    <property type="term" value="P:amino acid activation for nonribosomal peptide biosynthetic process"/>
    <property type="evidence" value="ECO:0007669"/>
    <property type="project" value="TreeGrafter"/>
</dbReference>
<dbReference type="InterPro" id="IPR042099">
    <property type="entry name" value="ANL_N_sf"/>
</dbReference>
<dbReference type="InterPro" id="IPR009081">
    <property type="entry name" value="PP-bd_ACP"/>
</dbReference>
<dbReference type="Pfam" id="PF00550">
    <property type="entry name" value="PP-binding"/>
    <property type="match status" value="1"/>
</dbReference>
<name>A0A419T1L6_9FIRM</name>
<dbReference type="InterPro" id="IPR000873">
    <property type="entry name" value="AMP-dep_synth/lig_dom"/>
</dbReference>
<organism evidence="2 3">
    <name type="scientific">Lacrimispora algidixylanolytica</name>
    <dbReference type="NCBI Taxonomy" id="94868"/>
    <lineage>
        <taxon>Bacteria</taxon>
        <taxon>Bacillati</taxon>
        <taxon>Bacillota</taxon>
        <taxon>Clostridia</taxon>
        <taxon>Lachnospirales</taxon>
        <taxon>Lachnospiraceae</taxon>
        <taxon>Lacrimispora</taxon>
    </lineage>
</organism>
<evidence type="ECO:0000313" key="3">
    <source>
        <dbReference type="Proteomes" id="UP000284277"/>
    </source>
</evidence>
<dbReference type="AlphaFoldDB" id="A0A419T1L6"/>
<evidence type="ECO:0000259" key="1">
    <source>
        <dbReference type="PROSITE" id="PS50075"/>
    </source>
</evidence>
<dbReference type="Proteomes" id="UP000284277">
    <property type="component" value="Unassembled WGS sequence"/>
</dbReference>
<dbReference type="NCBIfam" id="TIGR01733">
    <property type="entry name" value="AA-adenyl-dom"/>
    <property type="match status" value="1"/>
</dbReference>
<dbReference type="GO" id="GO:0031177">
    <property type="term" value="F:phosphopantetheine binding"/>
    <property type="evidence" value="ECO:0007669"/>
    <property type="project" value="TreeGrafter"/>
</dbReference>
<dbReference type="RefSeq" id="WP_120197121.1">
    <property type="nucleotide sequence ID" value="NZ_MCIA01000021.1"/>
</dbReference>
<dbReference type="InterPro" id="IPR010071">
    <property type="entry name" value="AA_adenyl_dom"/>
</dbReference>
<dbReference type="PANTHER" id="PTHR45527:SF14">
    <property type="entry name" value="PLIPASTATIN SYNTHASE SUBUNIT B"/>
    <property type="match status" value="1"/>
</dbReference>
<dbReference type="InterPro" id="IPR020459">
    <property type="entry name" value="AMP-binding"/>
</dbReference>
<evidence type="ECO:0000313" key="2">
    <source>
        <dbReference type="EMBL" id="RKD31346.1"/>
    </source>
</evidence>
<dbReference type="FunFam" id="3.40.50.980:FF:000001">
    <property type="entry name" value="Non-ribosomal peptide synthetase"/>
    <property type="match status" value="1"/>
</dbReference>
<dbReference type="PROSITE" id="PS50075">
    <property type="entry name" value="CARRIER"/>
    <property type="match status" value="1"/>
</dbReference>
<dbReference type="SUPFAM" id="SSF56801">
    <property type="entry name" value="Acetyl-CoA synthetase-like"/>
    <property type="match status" value="1"/>
</dbReference>
<dbReference type="InterPro" id="IPR025110">
    <property type="entry name" value="AMP-bd_C"/>
</dbReference>
<dbReference type="InterPro" id="IPR045851">
    <property type="entry name" value="AMP-bd_C_sf"/>
</dbReference>
<dbReference type="FunFam" id="3.40.50.980:FF:000002">
    <property type="entry name" value="Enterobactin synthetase component F"/>
    <property type="match status" value="1"/>
</dbReference>
<sequence length="589" mass="66941">MSLLKSIEKQANLYSIFEEVVSQNRDGIAVSIGDEEVTYGNLEVRVSNFASTLIKTGIQKGELVCLCVEKSVDMIIAILAIIRVGAVYVPIDYNYPKDRCRKIIEKSRAKYIIVNNKNMFEMNCKIIEITKNTQNTYYDYVPAVMTTSSDLAYIIFTSGSTGEPKGVMIEQGSVIRLFEETKKVFNFNSNDVWTNFHSVAFDFSVWEIWGALLFGGHLVLVPDSIAKDPDTFYQLIYDKKVTVLNQTPTSFRNLIPSALANKLLLTELRYIIFGGERLDYQTLKPWTNLYGITKPKLINMYGITETTVHVTWKLIDYEDINNNGYSLIGRPIDDMKICIVKNGEVVPMGEEGVMFIAGPGVARGYLYREDLTYERFIQIQGSKLTWFDSGDLGIQIDEDEYAYVGRADRQLKVRGYRIEPNEIEECIRTVPYVQDCIVLSKDYGEGDIRLVSYIVASKENSAKLIVDEVKQCVSKGLPNYMQPSTYFIVDKIPTTINNKLDIDILNKIDVVPSSNNTIVEKLKLFWEDILEIENIEENTDFMSLGGTSFSLIRMLRTVNKQFGINVNLNIPLNEMTIRTLAEIISNSIK</sequence>
<proteinExistence type="predicted"/>
<protein>
    <recommendedName>
        <fullName evidence="1">Carrier domain-containing protein</fullName>
    </recommendedName>
</protein>